<evidence type="ECO:0000313" key="2">
    <source>
        <dbReference type="EMBL" id="MBK9983256.1"/>
    </source>
</evidence>
<comment type="caution">
    <text evidence="2">The sequence shown here is derived from an EMBL/GenBank/DDBJ whole genome shotgun (WGS) entry which is preliminary data.</text>
</comment>
<dbReference type="AlphaFoldDB" id="A0A9D7SW60"/>
<dbReference type="EMBL" id="JADKGY010000014">
    <property type="protein sequence ID" value="MBK9983256.1"/>
    <property type="molecule type" value="Genomic_DNA"/>
</dbReference>
<feature type="compositionally biased region" description="Basic and acidic residues" evidence="1">
    <location>
        <begin position="1"/>
        <end position="12"/>
    </location>
</feature>
<organism evidence="2 3">
    <name type="scientific">Candidatus Opimibacter skivensis</name>
    <dbReference type="NCBI Taxonomy" id="2982028"/>
    <lineage>
        <taxon>Bacteria</taxon>
        <taxon>Pseudomonadati</taxon>
        <taxon>Bacteroidota</taxon>
        <taxon>Saprospiria</taxon>
        <taxon>Saprospirales</taxon>
        <taxon>Saprospiraceae</taxon>
        <taxon>Candidatus Opimibacter</taxon>
    </lineage>
</organism>
<evidence type="ECO:0000313" key="3">
    <source>
        <dbReference type="Proteomes" id="UP000808337"/>
    </source>
</evidence>
<feature type="region of interest" description="Disordered" evidence="1">
    <location>
        <begin position="1"/>
        <end position="21"/>
    </location>
</feature>
<sequence>MKKREKENHGKESPSASTSSSIAGTWSYTIDLPDQKKKAPWSLRKRWIHHRHNT</sequence>
<protein>
    <submittedName>
        <fullName evidence="2">Uncharacterized protein</fullName>
    </submittedName>
</protein>
<evidence type="ECO:0000256" key="1">
    <source>
        <dbReference type="SAM" id="MobiDB-lite"/>
    </source>
</evidence>
<name>A0A9D7SW60_9BACT</name>
<proteinExistence type="predicted"/>
<dbReference type="Proteomes" id="UP000808337">
    <property type="component" value="Unassembled WGS sequence"/>
</dbReference>
<gene>
    <name evidence="2" type="ORF">IPP15_12765</name>
</gene>
<accession>A0A9D7SW60</accession>
<reference evidence="2 3" key="1">
    <citation type="submission" date="2020-10" db="EMBL/GenBank/DDBJ databases">
        <title>Connecting structure to function with the recovery of over 1000 high-quality activated sludge metagenome-assembled genomes encoding full-length rRNA genes using long-read sequencing.</title>
        <authorList>
            <person name="Singleton C.M."/>
            <person name="Petriglieri F."/>
            <person name="Kristensen J.M."/>
            <person name="Kirkegaard R.H."/>
            <person name="Michaelsen T.Y."/>
            <person name="Andersen M.H."/>
            <person name="Karst S.M."/>
            <person name="Dueholm M.S."/>
            <person name="Nielsen P.H."/>
            <person name="Albertsen M."/>
        </authorList>
    </citation>
    <scope>NUCLEOTIDE SEQUENCE [LARGE SCALE GENOMIC DNA]</scope>
    <source>
        <strain evidence="2">Ribe_18-Q3-R11-54_MAXAC.273</strain>
    </source>
</reference>